<proteinExistence type="predicted"/>
<sequence>MDTDAWVKLRWEKESRYYEAHLHQDLWGEWIVTRVWGRRGGRLGRVLHVPCLSRADGMKLLRQIDRTRQRHGYRCVRIDGPYSVNSG</sequence>
<evidence type="ECO:0000259" key="1">
    <source>
        <dbReference type="Pfam" id="PF05406"/>
    </source>
</evidence>
<evidence type="ECO:0000313" key="2">
    <source>
        <dbReference type="EMBL" id="BCX88558.1"/>
    </source>
</evidence>
<dbReference type="InterPro" id="IPR008893">
    <property type="entry name" value="WGR_domain"/>
</dbReference>
<evidence type="ECO:0000313" key="3">
    <source>
        <dbReference type="Proteomes" id="UP001321450"/>
    </source>
</evidence>
<dbReference type="KEGG" id="meiy:MIN45_P0927"/>
<organism evidence="2 3">
    <name type="scientific">Methylomarinovum tepidoasis</name>
    <dbReference type="NCBI Taxonomy" id="2840183"/>
    <lineage>
        <taxon>Bacteria</taxon>
        <taxon>Pseudomonadati</taxon>
        <taxon>Pseudomonadota</taxon>
        <taxon>Gammaproteobacteria</taxon>
        <taxon>Methylococcales</taxon>
        <taxon>Methylothermaceae</taxon>
        <taxon>Methylomarinovum</taxon>
    </lineage>
</organism>
<protein>
    <recommendedName>
        <fullName evidence="1">WGR domain-containing protein</fullName>
    </recommendedName>
</protein>
<dbReference type="Pfam" id="PF05406">
    <property type="entry name" value="WGR"/>
    <property type="match status" value="1"/>
</dbReference>
<dbReference type="AlphaFoldDB" id="A0AAU9BYF5"/>
<gene>
    <name evidence="2" type="ORF">MIN45_P0927</name>
</gene>
<dbReference type="RefSeq" id="WP_286293718.1">
    <property type="nucleotide sequence ID" value="NZ_AP024718.1"/>
</dbReference>
<reference evidence="3" key="1">
    <citation type="journal article" date="2024" name="Int. J. Syst. Evol. Microbiol.">
        <title>Methylomarinovum tepidoasis sp. nov., a moderately thermophilic methanotroph of the family Methylothermaceae isolated from a deep-sea hydrothermal field.</title>
        <authorList>
            <person name="Hirayama H."/>
            <person name="Takaki Y."/>
            <person name="Abe M."/>
            <person name="Miyazaki M."/>
            <person name="Uematsu K."/>
            <person name="Matsui Y."/>
            <person name="Takai K."/>
        </authorList>
    </citation>
    <scope>NUCLEOTIDE SEQUENCE [LARGE SCALE GENOMIC DNA]</scope>
    <source>
        <strain evidence="3">IN45</strain>
    </source>
</reference>
<accession>A0AAU9BYF5</accession>
<feature type="domain" description="WGR" evidence="1">
    <location>
        <begin position="12"/>
        <end position="75"/>
    </location>
</feature>
<dbReference type="InterPro" id="IPR036930">
    <property type="entry name" value="WGR_dom_sf"/>
</dbReference>
<dbReference type="Proteomes" id="UP001321450">
    <property type="component" value="Chromosome"/>
</dbReference>
<dbReference type="EMBL" id="AP024718">
    <property type="protein sequence ID" value="BCX88558.1"/>
    <property type="molecule type" value="Genomic_DNA"/>
</dbReference>
<keyword evidence="3" id="KW-1185">Reference proteome</keyword>
<name>A0AAU9BYF5_9GAMM</name>
<dbReference type="SUPFAM" id="SSF142921">
    <property type="entry name" value="WGR domain-like"/>
    <property type="match status" value="1"/>
</dbReference>